<organism evidence="5 6">
    <name type="scientific">Vitrella brassicaformis (strain CCMP3155)</name>
    <dbReference type="NCBI Taxonomy" id="1169540"/>
    <lineage>
        <taxon>Eukaryota</taxon>
        <taxon>Sar</taxon>
        <taxon>Alveolata</taxon>
        <taxon>Colpodellida</taxon>
        <taxon>Vitrellaceae</taxon>
        <taxon>Vitrella</taxon>
    </lineage>
</organism>
<dbReference type="EMBL" id="CDMY01000964">
    <property type="protein sequence ID" value="CEM37977.1"/>
    <property type="molecule type" value="Genomic_DNA"/>
</dbReference>
<accession>A0A0G4H317</accession>
<evidence type="ECO:0000256" key="2">
    <source>
        <dbReference type="ARBA" id="ARBA00022679"/>
    </source>
</evidence>
<dbReference type="GO" id="GO:0004856">
    <property type="term" value="F:D-xylulokinase activity"/>
    <property type="evidence" value="ECO:0007669"/>
    <property type="project" value="TreeGrafter"/>
</dbReference>
<dbReference type="STRING" id="1169540.A0A0G4H317"/>
<dbReference type="Proteomes" id="UP000041254">
    <property type="component" value="Unassembled WGS sequence"/>
</dbReference>
<sequence length="503" mass="53945">MTSDVQKIHHETECVFAGIDFGTSGCRISVIDGDERELFSDSVRWHQLAASASSSTPTRQPHTDGALAADPSLWLAGLHRLMAAVPVEMRRSMRAIAVDGTSATVLLVDTTTGKVTRGCRLYNWSALDEDEDEAPAEGPRAWAMAKAVSPPGSPACSPTSSFVKCLTWLLERPLDADEKIAHQCDFVLAYLRSSEEGGPMEVVTDWNNALKIGYDCETLSYPPWLKGHRTAADPSMRATLESLFDALPPVVAPGEVLGHVAAGRVEQWSLPADCRVVSGTTDSIAAFLAAGASRVGDAVTTLGSTLAIKLLTPDPVEDAQAGVYSHRIPLSVLPPGDRSSSDPTTTDRCFLAGGASNVGCAVLVDEGFSDDELRQLSAQIDPETDSPLDYYPMRGVGERFPFNDPHRVGRLQPKPGTRKEYLHGILQGIASVEVAGYAKLKKLGGAPKAAVRRVFTAGGGAQNDVWRRMRERMLGVPVIRSEHTDSAYGAALLAKRALDRLSD</sequence>
<gene>
    <name evidence="5" type="ORF">Vbra_19460</name>
</gene>
<evidence type="ECO:0000256" key="3">
    <source>
        <dbReference type="ARBA" id="ARBA00022777"/>
    </source>
</evidence>
<protein>
    <recommendedName>
        <fullName evidence="4">Carbohydrate kinase FGGY C-terminal domain-containing protein</fullName>
    </recommendedName>
</protein>
<dbReference type="OMA" id="FLHQADW"/>
<dbReference type="VEuPathDB" id="CryptoDB:Vbra_19460"/>
<evidence type="ECO:0000313" key="5">
    <source>
        <dbReference type="EMBL" id="CEM37977.1"/>
    </source>
</evidence>
<proteinExistence type="inferred from homology"/>
<reference evidence="5 6" key="1">
    <citation type="submission" date="2014-11" db="EMBL/GenBank/DDBJ databases">
        <authorList>
            <person name="Zhu J."/>
            <person name="Qi W."/>
            <person name="Song R."/>
        </authorList>
    </citation>
    <scope>NUCLEOTIDE SEQUENCE [LARGE SCALE GENOMIC DNA]</scope>
</reference>
<keyword evidence="2" id="KW-0808">Transferase</keyword>
<dbReference type="CDD" id="cd07783">
    <property type="entry name" value="ASKHA_NBD_FGGY_SePSK_AtXK1-like"/>
    <property type="match status" value="1"/>
</dbReference>
<dbReference type="InterPro" id="IPR018485">
    <property type="entry name" value="FGGY_C"/>
</dbReference>
<dbReference type="SUPFAM" id="SSF53067">
    <property type="entry name" value="Actin-like ATPase domain"/>
    <property type="match status" value="2"/>
</dbReference>
<dbReference type="GO" id="GO:0005997">
    <property type="term" value="P:xylulose metabolic process"/>
    <property type="evidence" value="ECO:0007669"/>
    <property type="project" value="TreeGrafter"/>
</dbReference>
<dbReference type="OrthoDB" id="10262702at2759"/>
<dbReference type="GO" id="GO:0005829">
    <property type="term" value="C:cytosol"/>
    <property type="evidence" value="ECO:0007669"/>
    <property type="project" value="TreeGrafter"/>
</dbReference>
<evidence type="ECO:0000313" key="6">
    <source>
        <dbReference type="Proteomes" id="UP000041254"/>
    </source>
</evidence>
<dbReference type="InParanoid" id="A0A0G4H317"/>
<evidence type="ECO:0000256" key="1">
    <source>
        <dbReference type="ARBA" id="ARBA00009156"/>
    </source>
</evidence>
<keyword evidence="6" id="KW-1185">Reference proteome</keyword>
<feature type="domain" description="Carbohydrate kinase FGGY C-terminal" evidence="4">
    <location>
        <begin position="376"/>
        <end position="497"/>
    </location>
</feature>
<dbReference type="PANTHER" id="PTHR10196:SF80">
    <property type="entry name" value="D-RIBULOSE KINASE"/>
    <property type="match status" value="1"/>
</dbReference>
<keyword evidence="3" id="KW-0418">Kinase</keyword>
<dbReference type="InterPro" id="IPR043129">
    <property type="entry name" value="ATPase_NBD"/>
</dbReference>
<name>A0A0G4H317_VITBC</name>
<comment type="similarity">
    <text evidence="1">Belongs to the FGGY kinase family.</text>
</comment>
<dbReference type="Gene3D" id="3.30.420.40">
    <property type="match status" value="2"/>
</dbReference>
<dbReference type="AlphaFoldDB" id="A0A0G4H317"/>
<dbReference type="Pfam" id="PF02782">
    <property type="entry name" value="FGGY_C"/>
    <property type="match status" value="1"/>
</dbReference>
<dbReference type="PANTHER" id="PTHR10196">
    <property type="entry name" value="SUGAR KINASE"/>
    <property type="match status" value="1"/>
</dbReference>
<evidence type="ECO:0000259" key="4">
    <source>
        <dbReference type="Pfam" id="PF02782"/>
    </source>
</evidence>